<evidence type="ECO:0000313" key="1">
    <source>
        <dbReference type="EMBL" id="GGL91886.1"/>
    </source>
</evidence>
<dbReference type="EMBL" id="BMLF01000001">
    <property type="protein sequence ID" value="GGL91886.1"/>
    <property type="molecule type" value="Genomic_DNA"/>
</dbReference>
<proteinExistence type="predicted"/>
<reference evidence="1" key="2">
    <citation type="submission" date="2020-09" db="EMBL/GenBank/DDBJ databases">
        <authorList>
            <person name="Sun Q."/>
            <person name="Zhou Y."/>
        </authorList>
    </citation>
    <scope>NUCLEOTIDE SEQUENCE</scope>
    <source>
        <strain evidence="1">CGMCC 1.6293</strain>
    </source>
</reference>
<sequence>MKALPEETFWMICRKPTHPNAKPEPKQLYQSYLSAKRAAIDMAAKTNADFVVLTCTDVFRPTDRLLDHGLF</sequence>
<dbReference type="AlphaFoldDB" id="A0A917WD70"/>
<name>A0A917WD70_9RHOB</name>
<dbReference type="RefSeq" id="WP_028286101.1">
    <property type="nucleotide sequence ID" value="NZ_BMLF01000001.1"/>
</dbReference>
<protein>
    <submittedName>
        <fullName evidence="1">Uncharacterized protein</fullName>
    </submittedName>
</protein>
<accession>A0A917WD70</accession>
<organism evidence="1 2">
    <name type="scientific">Pseudooceanicola nanhaiensis</name>
    <dbReference type="NCBI Taxonomy" id="375761"/>
    <lineage>
        <taxon>Bacteria</taxon>
        <taxon>Pseudomonadati</taxon>
        <taxon>Pseudomonadota</taxon>
        <taxon>Alphaproteobacteria</taxon>
        <taxon>Rhodobacterales</taxon>
        <taxon>Paracoccaceae</taxon>
        <taxon>Pseudooceanicola</taxon>
    </lineage>
</organism>
<dbReference type="Proteomes" id="UP000649829">
    <property type="component" value="Unassembled WGS sequence"/>
</dbReference>
<keyword evidence="2" id="KW-1185">Reference proteome</keyword>
<comment type="caution">
    <text evidence="1">The sequence shown here is derived from an EMBL/GenBank/DDBJ whole genome shotgun (WGS) entry which is preliminary data.</text>
</comment>
<evidence type="ECO:0000313" key="2">
    <source>
        <dbReference type="Proteomes" id="UP000649829"/>
    </source>
</evidence>
<reference evidence="1" key="1">
    <citation type="journal article" date="2014" name="Int. J. Syst. Evol. Microbiol.">
        <title>Complete genome sequence of Corynebacterium casei LMG S-19264T (=DSM 44701T), isolated from a smear-ripened cheese.</title>
        <authorList>
            <consortium name="US DOE Joint Genome Institute (JGI-PGF)"/>
            <person name="Walter F."/>
            <person name="Albersmeier A."/>
            <person name="Kalinowski J."/>
            <person name="Ruckert C."/>
        </authorList>
    </citation>
    <scope>NUCLEOTIDE SEQUENCE</scope>
    <source>
        <strain evidence="1">CGMCC 1.6293</strain>
    </source>
</reference>
<gene>
    <name evidence="1" type="ORF">GCM10011534_12500</name>
</gene>